<dbReference type="RefSeq" id="WP_067376864.1">
    <property type="nucleotide sequence ID" value="NZ_CP015839.1"/>
</dbReference>
<feature type="domain" description="EAL" evidence="3">
    <location>
        <begin position="484"/>
        <end position="737"/>
    </location>
</feature>
<dbReference type="OrthoDB" id="9813903at2"/>
<accession>A0A1A9EUG7</accession>
<dbReference type="InterPro" id="IPR001789">
    <property type="entry name" value="Sig_transdc_resp-reg_receiver"/>
</dbReference>
<dbReference type="Pfam" id="PF00563">
    <property type="entry name" value="EAL"/>
    <property type="match status" value="1"/>
</dbReference>
<keyword evidence="1" id="KW-0597">Phosphoprotein</keyword>
<feature type="domain" description="Response regulatory" evidence="2">
    <location>
        <begin position="26"/>
        <end position="150"/>
    </location>
</feature>
<evidence type="ECO:0000259" key="3">
    <source>
        <dbReference type="PROSITE" id="PS50883"/>
    </source>
</evidence>
<dbReference type="GO" id="GO:0071111">
    <property type="term" value="F:cyclic-guanylate-specific phosphodiesterase activity"/>
    <property type="evidence" value="ECO:0007669"/>
    <property type="project" value="InterPro"/>
</dbReference>
<dbReference type="Pfam" id="PF11849">
    <property type="entry name" value="DUF3369"/>
    <property type="match status" value="1"/>
</dbReference>
<evidence type="ECO:0000313" key="4">
    <source>
        <dbReference type="EMBL" id="ANG61183.1"/>
    </source>
</evidence>
<dbReference type="Gene3D" id="3.30.70.270">
    <property type="match status" value="1"/>
</dbReference>
<dbReference type="InterPro" id="IPR029787">
    <property type="entry name" value="Nucleotide_cyclase"/>
</dbReference>
<dbReference type="PROSITE" id="PS50110">
    <property type="entry name" value="RESPONSE_REGULATORY"/>
    <property type="match status" value="1"/>
</dbReference>
<dbReference type="InterPro" id="IPR050706">
    <property type="entry name" value="Cyclic-di-GMP_PDE-like"/>
</dbReference>
<dbReference type="SUPFAM" id="SSF141868">
    <property type="entry name" value="EAL domain-like"/>
    <property type="match status" value="1"/>
</dbReference>
<dbReference type="InterPro" id="IPR001633">
    <property type="entry name" value="EAL_dom"/>
</dbReference>
<dbReference type="AlphaFoldDB" id="A0A1A9EUG7"/>
<dbReference type="GO" id="GO:0000160">
    <property type="term" value="P:phosphorelay signal transduction system"/>
    <property type="evidence" value="ECO:0007669"/>
    <property type="project" value="InterPro"/>
</dbReference>
<evidence type="ECO:0008006" key="6">
    <source>
        <dbReference type="Google" id="ProtNLM"/>
    </source>
</evidence>
<dbReference type="PANTHER" id="PTHR33121">
    <property type="entry name" value="CYCLIC DI-GMP PHOSPHODIESTERASE PDEF"/>
    <property type="match status" value="1"/>
</dbReference>
<dbReference type="Proteomes" id="UP000078070">
    <property type="component" value="Chromosome"/>
</dbReference>
<dbReference type="Gene3D" id="3.40.50.2300">
    <property type="match status" value="1"/>
</dbReference>
<evidence type="ECO:0000259" key="2">
    <source>
        <dbReference type="PROSITE" id="PS50110"/>
    </source>
</evidence>
<gene>
    <name evidence="4" type="ORF">A8C75_01060</name>
</gene>
<feature type="modified residue" description="4-aspartylphosphate" evidence="1">
    <location>
        <position position="81"/>
    </location>
</feature>
<reference evidence="4 5" key="2">
    <citation type="journal article" date="2018" name="Int. J. Syst. Evol. Microbiol.">
        <title>Marinobacterium aestuarii sp. nov., a benzene-degrading marine bacterium isolated from estuary sediment.</title>
        <authorList>
            <person name="Bae S.S."/>
            <person name="Jung J."/>
            <person name="Chung D."/>
            <person name="Baek K."/>
        </authorList>
    </citation>
    <scope>NUCLEOTIDE SEQUENCE [LARGE SCALE GENOMIC DNA]</scope>
    <source>
        <strain evidence="4 5">ST58-10</strain>
    </source>
</reference>
<protein>
    <recommendedName>
        <fullName evidence="6">Diguanylate cyclase</fullName>
    </recommendedName>
</protein>
<dbReference type="KEGG" id="mars:A8C75_01060"/>
<dbReference type="InterPro" id="IPR011006">
    <property type="entry name" value="CheY-like_superfamily"/>
</dbReference>
<dbReference type="InterPro" id="IPR021800">
    <property type="entry name" value="DUF3369"/>
</dbReference>
<dbReference type="PANTHER" id="PTHR33121:SF70">
    <property type="entry name" value="SIGNALING PROTEIN YKOW"/>
    <property type="match status" value="1"/>
</dbReference>
<dbReference type="SMART" id="SM00052">
    <property type="entry name" value="EAL"/>
    <property type="match status" value="1"/>
</dbReference>
<dbReference type="SMART" id="SM00448">
    <property type="entry name" value="REC"/>
    <property type="match status" value="1"/>
</dbReference>
<dbReference type="InterPro" id="IPR000160">
    <property type="entry name" value="GGDEF_dom"/>
</dbReference>
<reference evidence="5" key="1">
    <citation type="submission" date="2016-05" db="EMBL/GenBank/DDBJ databases">
        <authorList>
            <person name="Baek K."/>
            <person name="Yang S.-J."/>
        </authorList>
    </citation>
    <scope>NUCLEOTIDE SEQUENCE [LARGE SCALE GENOMIC DNA]</scope>
    <source>
        <strain evidence="5">ST58-10</strain>
    </source>
</reference>
<evidence type="ECO:0000313" key="5">
    <source>
        <dbReference type="Proteomes" id="UP000078070"/>
    </source>
</evidence>
<dbReference type="PROSITE" id="PS50883">
    <property type="entry name" value="EAL"/>
    <property type="match status" value="1"/>
</dbReference>
<evidence type="ECO:0000256" key="1">
    <source>
        <dbReference type="PROSITE-ProRule" id="PRU00169"/>
    </source>
</evidence>
<dbReference type="InterPro" id="IPR035919">
    <property type="entry name" value="EAL_sf"/>
</dbReference>
<dbReference type="SUPFAM" id="SSF55073">
    <property type="entry name" value="Nucleotide cyclase"/>
    <property type="match status" value="1"/>
</dbReference>
<dbReference type="SMART" id="SM00267">
    <property type="entry name" value="GGDEF"/>
    <property type="match status" value="1"/>
</dbReference>
<dbReference type="Gene3D" id="3.20.20.450">
    <property type="entry name" value="EAL domain"/>
    <property type="match status" value="1"/>
</dbReference>
<name>A0A1A9EUG7_9GAMM</name>
<dbReference type="CDD" id="cd01948">
    <property type="entry name" value="EAL"/>
    <property type="match status" value="1"/>
</dbReference>
<organism evidence="4 5">
    <name type="scientific">Marinobacterium aestuarii</name>
    <dbReference type="NCBI Taxonomy" id="1821621"/>
    <lineage>
        <taxon>Bacteria</taxon>
        <taxon>Pseudomonadati</taxon>
        <taxon>Pseudomonadota</taxon>
        <taxon>Gammaproteobacteria</taxon>
        <taxon>Oceanospirillales</taxon>
        <taxon>Oceanospirillaceae</taxon>
        <taxon>Marinobacterium</taxon>
    </lineage>
</organism>
<dbReference type="Pfam" id="PF00990">
    <property type="entry name" value="GGDEF"/>
    <property type="match status" value="1"/>
</dbReference>
<sequence>MSLDGPLFAFKPEVEASAAPAQQQWKILSVEDDAGYQASLLFALESLEVLGRKAQLLSAGSAFEATQIIAQNPDISVILLDVVMEDDEAGLRLIGTIRDVIGNAEVRIILLTGQPGMAPRDDVMQRYDIDDYWCKSELTNDHLLTILTSNIRTWDHLTQLTQARQGLQMVIDASESISSKRDLSSFTHAVLTEIGHILGVEKGGILCSLLQAESAADNAAILAATDDFRNLVGHTVKSIDSGELRQAFHEAARRREHCFINGYSLFYFSSSAVENQEYLVLIKTQRPLLDTEVNLLQVFSENISTGFTNVALYNRLTELAYSDPLLGIPNRNWLLRELGKMSQAQREQAELVVLEIDDFTDIGIAFGEPFCNDLLYCLHRQLVAALSRDIAIARIDRNSFALLACTSQSLDQAFFTQFLSQPLIIADAEHRIAATVTVVSLRLQANRKPDQILRLAESTVETAHKQKLAYLAYNPGFEQDIASRYALLSELRSALSLEQLYLELQPKVRLSDGKLIGFEALARWKHPNGQQIPPYQFISLAETSGLIGRLDQLILQQTCSALHSLKAAGIEVPIAFNVSSPDLIEPRFFNRMLSLIQEANISPNQLELEITETQAVKDYSRVSPHLRKLISLGMGVSIDDFGIGYSSLSHITDLAATTLKIDKSFIDRLGHSRADEQVVEMILRLGECFGFTIIAEGIETEPQRLTLQNRGCLQGQGYLFARPMSLPKAIEWARAQAS</sequence>
<dbReference type="STRING" id="1821621.A8C75_01060"/>
<dbReference type="EMBL" id="CP015839">
    <property type="protein sequence ID" value="ANG61183.1"/>
    <property type="molecule type" value="Genomic_DNA"/>
</dbReference>
<proteinExistence type="predicted"/>
<dbReference type="InterPro" id="IPR043128">
    <property type="entry name" value="Rev_trsase/Diguanyl_cyclase"/>
</dbReference>
<dbReference type="SUPFAM" id="SSF52172">
    <property type="entry name" value="CheY-like"/>
    <property type="match status" value="1"/>
</dbReference>
<keyword evidence="5" id="KW-1185">Reference proteome</keyword>